<feature type="compositionally biased region" description="Polar residues" evidence="6">
    <location>
        <begin position="143"/>
        <end position="163"/>
    </location>
</feature>
<comment type="subcellular location">
    <subcellularLocation>
        <location evidence="1">Nucleus</location>
    </subcellularLocation>
</comment>
<feature type="compositionally biased region" description="Gly residues" evidence="6">
    <location>
        <begin position="349"/>
        <end position="361"/>
    </location>
</feature>
<keyword evidence="3" id="KW-0507">mRNA processing</keyword>
<dbReference type="Proteomes" id="UP001212997">
    <property type="component" value="Unassembled WGS sequence"/>
</dbReference>
<feature type="compositionally biased region" description="Basic and acidic residues" evidence="6">
    <location>
        <begin position="276"/>
        <end position="346"/>
    </location>
</feature>
<dbReference type="GO" id="GO:0016556">
    <property type="term" value="P:mRNA modification"/>
    <property type="evidence" value="ECO:0007669"/>
    <property type="project" value="InterPro"/>
</dbReference>
<evidence type="ECO:0000256" key="5">
    <source>
        <dbReference type="ARBA" id="ARBA00023242"/>
    </source>
</evidence>
<evidence type="ECO:0000313" key="8">
    <source>
        <dbReference type="Proteomes" id="UP001212997"/>
    </source>
</evidence>
<proteinExistence type="inferred from homology"/>
<protein>
    <submittedName>
        <fullName evidence="7">Uncharacterized protein</fullName>
    </submittedName>
</protein>
<evidence type="ECO:0000256" key="2">
    <source>
        <dbReference type="ARBA" id="ARBA00010313"/>
    </source>
</evidence>
<dbReference type="GO" id="GO:0005634">
    <property type="term" value="C:nucleus"/>
    <property type="evidence" value="ECO:0007669"/>
    <property type="project" value="UniProtKB-SubCell"/>
</dbReference>
<dbReference type="InterPro" id="IPR033757">
    <property type="entry name" value="WTAP"/>
</dbReference>
<keyword evidence="5" id="KW-0539">Nucleus</keyword>
<comment type="similarity">
    <text evidence="2">Belongs to the fl(2)d family.</text>
</comment>
<organism evidence="7 8">
    <name type="scientific">Meripilus lineatus</name>
    <dbReference type="NCBI Taxonomy" id="2056292"/>
    <lineage>
        <taxon>Eukaryota</taxon>
        <taxon>Fungi</taxon>
        <taxon>Dikarya</taxon>
        <taxon>Basidiomycota</taxon>
        <taxon>Agaricomycotina</taxon>
        <taxon>Agaricomycetes</taxon>
        <taxon>Polyporales</taxon>
        <taxon>Meripilaceae</taxon>
        <taxon>Meripilus</taxon>
    </lineage>
</organism>
<evidence type="ECO:0000256" key="4">
    <source>
        <dbReference type="ARBA" id="ARBA00023187"/>
    </source>
</evidence>
<dbReference type="EMBL" id="JANAWD010000040">
    <property type="protein sequence ID" value="KAJ3489703.1"/>
    <property type="molecule type" value="Genomic_DNA"/>
</dbReference>
<feature type="compositionally biased region" description="Basic and acidic residues" evidence="6">
    <location>
        <begin position="225"/>
        <end position="242"/>
    </location>
</feature>
<comment type="caution">
    <text evidence="7">The sequence shown here is derived from an EMBL/GenBank/DDBJ whole genome shotgun (WGS) entry which is preliminary data.</text>
</comment>
<dbReference type="GO" id="GO:0006397">
    <property type="term" value="P:mRNA processing"/>
    <property type="evidence" value="ECO:0007669"/>
    <property type="project" value="UniProtKB-KW"/>
</dbReference>
<sequence length="388" mass="44315">MDLPSPRELELETLVRERDAHIAELTDEVLHLRQFLSTQTVNPPTDPVSLPPALVSLLLPHIDSRTSNATPTSTPITEALTQRVKVLQEENNELFELLNTGETGRLKDDVRALRRIVQKLEGALRESHQTIISLSDELEKSQAAMQSYSRPNNLHSHSQSPVPRQTHHRVSHQNSTNGTKKPVPTGPRAHKKPRLSESQTSPPPRANASLPLPPRVNRSQSSSTRRNDSRERSPRVSADRKTPYTKMEVDDDDRKRPRSPEQSRDGGPPPPLPPPMRERERGEREHAKERSSRDHRPRDRERDRDRNRDRGRDVRDRDREHEKERDRERGEREREREYDRDHDRSSRRNGGGGGGGVGGGVSRRTRRNSNSNNPFLGGDRTLAERMGL</sequence>
<evidence type="ECO:0000313" key="7">
    <source>
        <dbReference type="EMBL" id="KAJ3489703.1"/>
    </source>
</evidence>
<keyword evidence="4" id="KW-0508">mRNA splicing</keyword>
<evidence type="ECO:0000256" key="3">
    <source>
        <dbReference type="ARBA" id="ARBA00022664"/>
    </source>
</evidence>
<dbReference type="Pfam" id="PF17098">
    <property type="entry name" value="Wtap"/>
    <property type="match status" value="1"/>
</dbReference>
<keyword evidence="8" id="KW-1185">Reference proteome</keyword>
<evidence type="ECO:0000256" key="1">
    <source>
        <dbReference type="ARBA" id="ARBA00004123"/>
    </source>
</evidence>
<dbReference type="AlphaFoldDB" id="A0AAD5YMG4"/>
<gene>
    <name evidence="7" type="ORF">NLI96_g1936</name>
</gene>
<dbReference type="GO" id="GO:0000381">
    <property type="term" value="P:regulation of alternative mRNA splicing, via spliceosome"/>
    <property type="evidence" value="ECO:0007669"/>
    <property type="project" value="InterPro"/>
</dbReference>
<reference evidence="7" key="1">
    <citation type="submission" date="2022-07" db="EMBL/GenBank/DDBJ databases">
        <title>Genome Sequence of Physisporinus lineatus.</title>
        <authorList>
            <person name="Buettner E."/>
        </authorList>
    </citation>
    <scope>NUCLEOTIDE SEQUENCE</scope>
    <source>
        <strain evidence="7">VT162</strain>
    </source>
</reference>
<feature type="region of interest" description="Disordered" evidence="6">
    <location>
        <begin position="142"/>
        <end position="388"/>
    </location>
</feature>
<dbReference type="GO" id="GO:0008380">
    <property type="term" value="P:RNA splicing"/>
    <property type="evidence" value="ECO:0007669"/>
    <property type="project" value="UniProtKB-KW"/>
</dbReference>
<accession>A0AAD5YMG4</accession>
<feature type="compositionally biased region" description="Basic and acidic residues" evidence="6">
    <location>
        <begin position="252"/>
        <end position="264"/>
    </location>
</feature>
<name>A0AAD5YMG4_9APHY</name>
<evidence type="ECO:0000256" key="6">
    <source>
        <dbReference type="SAM" id="MobiDB-lite"/>
    </source>
</evidence>